<organism evidence="6 7">
    <name type="scientific">Cardiosporidium cionae</name>
    <dbReference type="NCBI Taxonomy" id="476202"/>
    <lineage>
        <taxon>Eukaryota</taxon>
        <taxon>Sar</taxon>
        <taxon>Alveolata</taxon>
        <taxon>Apicomplexa</taxon>
        <taxon>Aconoidasida</taxon>
        <taxon>Nephromycida</taxon>
        <taxon>Cardiosporidium</taxon>
    </lineage>
</organism>
<dbReference type="SUPFAM" id="SSF50993">
    <property type="entry name" value="Peptidase/esterase 'gauge' domain"/>
    <property type="match status" value="1"/>
</dbReference>
<proteinExistence type="inferred from homology"/>
<evidence type="ECO:0000256" key="1">
    <source>
        <dbReference type="ARBA" id="ARBA00005228"/>
    </source>
</evidence>
<dbReference type="EMBL" id="JADAQX010000279">
    <property type="protein sequence ID" value="KAF8820871.1"/>
    <property type="molecule type" value="Genomic_DNA"/>
</dbReference>
<accession>A0ABQ7JA46</accession>
<dbReference type="InterPro" id="IPR051543">
    <property type="entry name" value="Serine_Peptidase_S9A"/>
</dbReference>
<dbReference type="InterPro" id="IPR002470">
    <property type="entry name" value="Peptidase_S9A"/>
</dbReference>
<dbReference type="InterPro" id="IPR001375">
    <property type="entry name" value="Peptidase_S9_cat"/>
</dbReference>
<name>A0ABQ7JA46_9APIC</name>
<keyword evidence="7" id="KW-1185">Reference proteome</keyword>
<evidence type="ECO:0000256" key="4">
    <source>
        <dbReference type="ARBA" id="ARBA00045448"/>
    </source>
</evidence>
<reference evidence="6 7" key="1">
    <citation type="journal article" date="2020" name="bioRxiv">
        <title>Metabolic contributions of an alphaproteobacterial endosymbiont in the apicomplexan Cardiosporidium cionae.</title>
        <authorList>
            <person name="Hunter E.S."/>
            <person name="Paight C.J."/>
            <person name="Lane C.E."/>
        </authorList>
    </citation>
    <scope>NUCLEOTIDE SEQUENCE [LARGE SCALE GENOMIC DNA]</scope>
    <source>
        <strain evidence="6">ESH_2018</strain>
    </source>
</reference>
<comment type="caution">
    <text evidence="6">The sequence shown here is derived from an EMBL/GenBank/DDBJ whole genome shotgun (WGS) entry which is preliminary data.</text>
</comment>
<dbReference type="Pfam" id="PF00326">
    <property type="entry name" value="Peptidase_S9"/>
    <property type="match status" value="1"/>
</dbReference>
<evidence type="ECO:0000259" key="5">
    <source>
        <dbReference type="Pfam" id="PF00326"/>
    </source>
</evidence>
<feature type="domain" description="Peptidase S9 prolyl oligopeptidase catalytic" evidence="5">
    <location>
        <begin position="792"/>
        <end position="916"/>
    </location>
</feature>
<dbReference type="PANTHER" id="PTHR11757">
    <property type="entry name" value="PROTEASE FAMILY S9A OLIGOPEPTIDASE"/>
    <property type="match status" value="1"/>
</dbReference>
<protein>
    <recommendedName>
        <fullName evidence="2">Prolyl endopeptidase-like</fullName>
    </recommendedName>
    <alternativeName>
        <fullName evidence="3">Prolylendopeptidase-like</fullName>
    </alternativeName>
</protein>
<evidence type="ECO:0000256" key="2">
    <source>
        <dbReference type="ARBA" id="ARBA00039290"/>
    </source>
</evidence>
<dbReference type="SUPFAM" id="SSF53474">
    <property type="entry name" value="alpha/beta-Hydrolases"/>
    <property type="match status" value="1"/>
</dbReference>
<evidence type="ECO:0000256" key="3">
    <source>
        <dbReference type="ARBA" id="ARBA00042165"/>
    </source>
</evidence>
<evidence type="ECO:0000313" key="6">
    <source>
        <dbReference type="EMBL" id="KAF8820871.1"/>
    </source>
</evidence>
<comment type="similarity">
    <text evidence="1">Belongs to the peptidase S9A family.</text>
</comment>
<dbReference type="PANTHER" id="PTHR11757:SF19">
    <property type="entry name" value="PROLYL ENDOPEPTIDASE-LIKE"/>
    <property type="match status" value="1"/>
</dbReference>
<dbReference type="InterPro" id="IPR029058">
    <property type="entry name" value="AB_hydrolase_fold"/>
</dbReference>
<dbReference type="Proteomes" id="UP000823046">
    <property type="component" value="Unassembled WGS sequence"/>
</dbReference>
<evidence type="ECO:0000313" key="7">
    <source>
        <dbReference type="Proteomes" id="UP000823046"/>
    </source>
</evidence>
<sequence>MIAASNVDYSNRFSSDGCLDRFYPLKNPKSNPSVPYYYPRPLQKIPCAANHFCILPIRNGLARLSNSPLQVLHSSWKFQLRQSTNRFSTRATNLWLCGWRFDEGDVLKTSDVQNEMFEWISSRVETSFTDLPDQRLGYTDAKIHSSKKLPSELSKSLATCMNAYDNFLVETKTIRNQLTSELIKLNNNDVSYSSSPSASHLNQGEADFSLTSAPDEYFQTVYPEIMGDHIYYMMGSRDIVFQGYACYYRRKLPSPLKSLNLKELFTLDHFLRLDGIGPEQIVLQCGYLALHCSNHKTAILSTCKVHKNTDLLAYIVDLVGDESKQCRFKDLRYNRDLNLCLENVANVEFFADVTPQLKHGEGKCVKSLTGHQEPSDLVLMYYTTHDDLKRPFKIHCAILSLSQEKIIKNEVIIEEMNEAFYLDLYKTKDEYALLLLANSKKLSKAFVLSILSPLATPVKLEPPPGSTRFYCEHRIPEAHILSPLSASSPLRPSVIEEATSTLPLQPMTLPVESPVCDDAVQDSHYEEIIHINDFCITDIDMTELALVIYGWFPAAEPAVYVLPFPLEMEAFDLNRTATSSISQQTLSSTAHTSSPFNTHAFKLSPRRIDLPLKVKIGVIDVGINTDFYAHYVRFTIQGPLHRGLPFTVDLVEDFATSVPSTGRNKLIEGTFPTSIEKKYLPLADPLPKQKENDYVFHVHWIPSSDGTSRIPVTLVMPQRHSHDYDLENARTITSVSSLQSTTCHDPSSQSNTPLGRIHFTSSAITFEVDTQPMPCVVYAYGAYGLTVDLSYSPEHRFLLDRGWMLAFLHTRGGGELGEEWHTEGCGLNKWHSFQDLVDAIHYLISRNWTCRGKIAAKAHSAGGLLFGWLLNNHPELISCLILEAPFVDTLSAMLDPSLSLTIHEYDEWGRPEMELFEIFEQNHNSTSVPRERFSLPRPSTPPPSSPWVHYHLPNIFSYSPYENILPSLCDYKWSASEASTANTLPMVLLSTSFEDSRVPWWQVAKYCNRLYRRYTLQQKPIEATMRRRQPASGEKIIPQRVFLRFRMMSGGHFGSSSDDTWIHQMGEDMAFLTRFIKSKA</sequence>
<dbReference type="Gene3D" id="2.130.10.120">
    <property type="entry name" value="Prolyl oligopeptidase, N-terminal domain"/>
    <property type="match status" value="2"/>
</dbReference>
<dbReference type="PRINTS" id="PR00862">
    <property type="entry name" value="PROLIGOPTASE"/>
</dbReference>
<gene>
    <name evidence="6" type="ORF">IE077_000393</name>
</gene>
<dbReference type="Gene3D" id="3.40.50.1820">
    <property type="entry name" value="alpha/beta hydrolase"/>
    <property type="match status" value="1"/>
</dbReference>
<comment type="function">
    <text evidence="4">Serine peptidase whose precise substrate specificity remains unclear. Does not cleave peptides after a arginine or lysine residue. Regulates trans-Golgi network morphology and sorting by regulating the membrane binding of the AP-1 complex. May play a role in the regulation of synaptic vesicle exocytosis.</text>
</comment>